<name>A0ACD0P8J9_9BASI</name>
<sequence length="674" mass="77165">MALYPSSQPVVHLDESRLQAPRAFSEIFLGPASFYDPIDDRPSLRLSASQRPLQPRPTLEAFLVYLVVVFDRECRAGRLGHSWDQIVQIASKEWPKLGWEQLEKLDRAVARERENLAANQVQPPQSDTLPHIPERHDSEALSGYQLFVLDPQTRVRIHSAAEPRRYPDFHSGKAFVEAWFELEEEERQGWRRKAKERVEKMGRSEEEIASEPKPIPNPGNSSQGKRKLLGPALGAREEEDESHQKQEASKNSKPEGKDEEDEEAILSKMPANLHRWDSYPYPARNARCLFYSLSLAPGSSPLAGKNPHSPVTRGLLSDEWERLRGEEREKYEKMALEEEKEHRRQLEEHQAWIRAWGSFPDWKEMKNRFKDRWRPLSSFDADQNRPVPLFARKPSPRAGSVRGGGSDVGEGEDDLQLSEEFYPCFRTCYEEGSQASYNHIRRTLEFGDFFGQIVHPTLQFYDGLPISSQAEEAFDARGDLHPPHGDDFEWCRDSFSGLSPEELVQTFGDLDFDPSGRPLYRLGPHHREHLVVVDQRSLRDGTVILFSTAEALTDYSVWKDGLSDRGELDPSRKWAVMPRFLAADVPITLCNLDIANVSWFESVETRVVDGEHRPVHPAVAGLGDGEVDLLKNEDQRLYEGFRLVIEYTFGPHALDHVVGERLRLDNFADLMQCK</sequence>
<keyword evidence="2" id="KW-1185">Reference proteome</keyword>
<evidence type="ECO:0000313" key="2">
    <source>
        <dbReference type="Proteomes" id="UP000245626"/>
    </source>
</evidence>
<reference evidence="1 2" key="1">
    <citation type="journal article" date="2018" name="Mol. Biol. Evol.">
        <title>Broad Genomic Sampling Reveals a Smut Pathogenic Ancestry of the Fungal Clade Ustilaginomycotina.</title>
        <authorList>
            <person name="Kijpornyongpan T."/>
            <person name="Mondo S.J."/>
            <person name="Barry K."/>
            <person name="Sandor L."/>
            <person name="Lee J."/>
            <person name="Lipzen A."/>
            <person name="Pangilinan J."/>
            <person name="LaButti K."/>
            <person name="Hainaut M."/>
            <person name="Henrissat B."/>
            <person name="Grigoriev I.V."/>
            <person name="Spatafora J.W."/>
            <person name="Aime M.C."/>
        </authorList>
    </citation>
    <scope>NUCLEOTIDE SEQUENCE [LARGE SCALE GENOMIC DNA]</scope>
    <source>
        <strain evidence="1 2">SA 807</strain>
    </source>
</reference>
<protein>
    <submittedName>
        <fullName evidence="1">Uncharacterized protein</fullName>
    </submittedName>
</protein>
<accession>A0ACD0P8J9</accession>
<gene>
    <name evidence="1" type="ORF">IE53DRAFT_398195</name>
</gene>
<organism evidence="1 2">
    <name type="scientific">Violaceomyces palustris</name>
    <dbReference type="NCBI Taxonomy" id="1673888"/>
    <lineage>
        <taxon>Eukaryota</taxon>
        <taxon>Fungi</taxon>
        <taxon>Dikarya</taxon>
        <taxon>Basidiomycota</taxon>
        <taxon>Ustilaginomycotina</taxon>
        <taxon>Ustilaginomycetes</taxon>
        <taxon>Violaceomycetales</taxon>
        <taxon>Violaceomycetaceae</taxon>
        <taxon>Violaceomyces</taxon>
    </lineage>
</organism>
<evidence type="ECO:0000313" key="1">
    <source>
        <dbReference type="EMBL" id="PWN54408.1"/>
    </source>
</evidence>
<dbReference type="EMBL" id="KZ819686">
    <property type="protein sequence ID" value="PWN54408.1"/>
    <property type="molecule type" value="Genomic_DNA"/>
</dbReference>
<dbReference type="Proteomes" id="UP000245626">
    <property type="component" value="Unassembled WGS sequence"/>
</dbReference>
<proteinExistence type="predicted"/>